<evidence type="ECO:0000313" key="4">
    <source>
        <dbReference type="Proteomes" id="UP000503399"/>
    </source>
</evidence>
<name>A0A6F8ZD64_9FIRM</name>
<gene>
    <name evidence="3" type="ORF">R50_0043</name>
</gene>
<reference evidence="3 4" key="1">
    <citation type="submission" date="2020-02" db="EMBL/GenBank/DDBJ databases">
        <authorList>
            <person name="Hogendoorn C."/>
        </authorList>
    </citation>
    <scope>NUCLEOTIDE SEQUENCE [LARGE SCALE GENOMIC DNA]</scope>
    <source>
        <strain evidence="3">R501</strain>
    </source>
</reference>
<keyword evidence="4" id="KW-1185">Reference proteome</keyword>
<evidence type="ECO:0000256" key="1">
    <source>
        <dbReference type="SAM" id="MobiDB-lite"/>
    </source>
</evidence>
<proteinExistence type="predicted"/>
<feature type="domain" description="TadE-like" evidence="2">
    <location>
        <begin position="13"/>
        <end position="54"/>
    </location>
</feature>
<dbReference type="Proteomes" id="UP000503399">
    <property type="component" value="Chromosome"/>
</dbReference>
<evidence type="ECO:0000313" key="3">
    <source>
        <dbReference type="EMBL" id="CAB1127549.1"/>
    </source>
</evidence>
<accession>A0A6F8ZD64</accession>
<feature type="compositionally biased region" description="Low complexity" evidence="1">
    <location>
        <begin position="136"/>
        <end position="146"/>
    </location>
</feature>
<sequence>MRLRFGPRSGRKGQALVEFALLLPVALFLALGVLALMLLVDAAYTVQHAADVAAAAYSATGSCSEAKQAGREAVGEGIGLQPARAQVTCRRAAQDPPASGDRLSDHGMKQLTVRYAYRSPIPLPFLPPSRTLVRSALAAPPAAGSSPKKDHHQDH</sequence>
<dbReference type="EMBL" id="LR778114">
    <property type="protein sequence ID" value="CAB1127549.1"/>
    <property type="molecule type" value="Genomic_DNA"/>
</dbReference>
<dbReference type="KEGG" id="hfv:R50_0043"/>
<organism evidence="3 4">
    <name type="scientific">Candidatus Hydrogenisulfobacillus filiaventi</name>
    <dbReference type="NCBI Taxonomy" id="2707344"/>
    <lineage>
        <taxon>Bacteria</taxon>
        <taxon>Bacillati</taxon>
        <taxon>Bacillota</taxon>
        <taxon>Clostridia</taxon>
        <taxon>Eubacteriales</taxon>
        <taxon>Clostridiales Family XVII. Incertae Sedis</taxon>
        <taxon>Candidatus Hydrogenisulfobacillus</taxon>
    </lineage>
</organism>
<evidence type="ECO:0000259" key="2">
    <source>
        <dbReference type="Pfam" id="PF07811"/>
    </source>
</evidence>
<feature type="region of interest" description="Disordered" evidence="1">
    <location>
        <begin position="136"/>
        <end position="155"/>
    </location>
</feature>
<dbReference type="AlphaFoldDB" id="A0A6F8ZD64"/>
<dbReference type="Pfam" id="PF07811">
    <property type="entry name" value="TadE"/>
    <property type="match status" value="1"/>
</dbReference>
<protein>
    <recommendedName>
        <fullName evidence="2">TadE-like domain-containing protein</fullName>
    </recommendedName>
</protein>
<dbReference type="InterPro" id="IPR012495">
    <property type="entry name" value="TadE-like_dom"/>
</dbReference>